<evidence type="ECO:0000256" key="9">
    <source>
        <dbReference type="ARBA" id="ARBA00023180"/>
    </source>
</evidence>
<evidence type="ECO:0000256" key="4">
    <source>
        <dbReference type="ARBA" id="ARBA00022692"/>
    </source>
</evidence>
<dbReference type="InterPro" id="IPR005331">
    <property type="entry name" value="Sulfotransferase"/>
</dbReference>
<keyword evidence="9" id="KW-0325">Glycoprotein</keyword>
<evidence type="ECO:0000256" key="2">
    <source>
        <dbReference type="ARBA" id="ARBA00010569"/>
    </source>
</evidence>
<keyword evidence="3 10" id="KW-0808">Transferase</keyword>
<dbReference type="EMBL" id="MRZV01000183">
    <property type="protein sequence ID" value="PIK56212.1"/>
    <property type="molecule type" value="Genomic_DNA"/>
</dbReference>
<name>A0A2G8L7H8_STIJA</name>
<accession>A0A2G8L7H8</accession>
<evidence type="ECO:0000313" key="10">
    <source>
        <dbReference type="EMBL" id="PIK56212.1"/>
    </source>
</evidence>
<evidence type="ECO:0000256" key="8">
    <source>
        <dbReference type="ARBA" id="ARBA00023136"/>
    </source>
</evidence>
<keyword evidence="4" id="KW-0812">Transmembrane</keyword>
<protein>
    <submittedName>
        <fullName evidence="10">Putative uronyl 2-sulfotransferase</fullName>
    </submittedName>
</protein>
<dbReference type="Gene3D" id="3.40.50.300">
    <property type="entry name" value="P-loop containing nucleotide triphosphate hydrolases"/>
    <property type="match status" value="1"/>
</dbReference>
<dbReference type="InterPro" id="IPR007734">
    <property type="entry name" value="Heparan_SO4_2-O-STrfase"/>
</dbReference>
<proteinExistence type="inferred from homology"/>
<keyword evidence="7" id="KW-0333">Golgi apparatus</keyword>
<evidence type="ECO:0000313" key="11">
    <source>
        <dbReference type="Proteomes" id="UP000230750"/>
    </source>
</evidence>
<evidence type="ECO:0000256" key="3">
    <source>
        <dbReference type="ARBA" id="ARBA00022679"/>
    </source>
</evidence>
<dbReference type="GO" id="GO:0008146">
    <property type="term" value="F:sulfotransferase activity"/>
    <property type="evidence" value="ECO:0007669"/>
    <property type="project" value="InterPro"/>
</dbReference>
<dbReference type="PANTHER" id="PTHR12129">
    <property type="entry name" value="HEPARAN SULFATE 2-O-SULFOTRANSFERASE"/>
    <property type="match status" value="1"/>
</dbReference>
<keyword evidence="11" id="KW-1185">Reference proteome</keyword>
<dbReference type="Proteomes" id="UP000230750">
    <property type="component" value="Unassembled WGS sequence"/>
</dbReference>
<organism evidence="10 11">
    <name type="scientific">Stichopus japonicus</name>
    <name type="common">Sea cucumber</name>
    <dbReference type="NCBI Taxonomy" id="307972"/>
    <lineage>
        <taxon>Eukaryota</taxon>
        <taxon>Metazoa</taxon>
        <taxon>Echinodermata</taxon>
        <taxon>Eleutherozoa</taxon>
        <taxon>Echinozoa</taxon>
        <taxon>Holothuroidea</taxon>
        <taxon>Aspidochirotacea</taxon>
        <taxon>Aspidochirotida</taxon>
        <taxon>Stichopodidae</taxon>
        <taxon>Apostichopus</taxon>
    </lineage>
</organism>
<keyword evidence="6" id="KW-1133">Transmembrane helix</keyword>
<comment type="caution">
    <text evidence="10">The sequence shown here is derived from an EMBL/GenBank/DDBJ whole genome shotgun (WGS) entry which is preliminary data.</text>
</comment>
<dbReference type="GO" id="GO:0000139">
    <property type="term" value="C:Golgi membrane"/>
    <property type="evidence" value="ECO:0007669"/>
    <property type="project" value="UniProtKB-SubCell"/>
</dbReference>
<comment type="similarity">
    <text evidence="2">Belongs to the sulfotransferase 3 family.</text>
</comment>
<evidence type="ECO:0000256" key="5">
    <source>
        <dbReference type="ARBA" id="ARBA00022968"/>
    </source>
</evidence>
<dbReference type="InterPro" id="IPR027417">
    <property type="entry name" value="P-loop_NTPase"/>
</dbReference>
<dbReference type="OrthoDB" id="10019582at2759"/>
<sequence length="196" mass="22728">MKPRQRPPLPTALRDLTVIYYMVPLCGSRTFSYLIGQLKKINPNWQDVLALTSAESDVRVERTKEVPKFVMEAKKPAFLYVDTHFVNFKRPGNIMYISIVRDPMERFLSQFSFHISGDNLTAPQNDRDWVKTKESALDQCIEQERHICSGRWLGRAMHSRFCGTGIVCYQTCRQNFEQGKREYATEVPCGWNAGRI</sequence>
<dbReference type="Pfam" id="PF03567">
    <property type="entry name" value="Sulfotransfer_2"/>
    <property type="match status" value="1"/>
</dbReference>
<dbReference type="AlphaFoldDB" id="A0A2G8L7H8"/>
<evidence type="ECO:0000256" key="7">
    <source>
        <dbReference type="ARBA" id="ARBA00023034"/>
    </source>
</evidence>
<comment type="subcellular location">
    <subcellularLocation>
        <location evidence="1">Golgi apparatus membrane</location>
        <topology evidence="1">Single-pass type II membrane protein</topology>
    </subcellularLocation>
</comment>
<evidence type="ECO:0000256" key="1">
    <source>
        <dbReference type="ARBA" id="ARBA00004323"/>
    </source>
</evidence>
<keyword evidence="8" id="KW-0472">Membrane</keyword>
<dbReference type="SUPFAM" id="SSF52540">
    <property type="entry name" value="P-loop containing nucleoside triphosphate hydrolases"/>
    <property type="match status" value="1"/>
</dbReference>
<dbReference type="PANTHER" id="PTHR12129:SF15">
    <property type="entry name" value="URONYL 2-SULFOTRANSFERASE"/>
    <property type="match status" value="1"/>
</dbReference>
<gene>
    <name evidence="10" type="ORF">BSL78_06850</name>
</gene>
<reference evidence="10 11" key="1">
    <citation type="journal article" date="2017" name="PLoS Biol.">
        <title>The sea cucumber genome provides insights into morphological evolution and visceral regeneration.</title>
        <authorList>
            <person name="Zhang X."/>
            <person name="Sun L."/>
            <person name="Yuan J."/>
            <person name="Sun Y."/>
            <person name="Gao Y."/>
            <person name="Zhang L."/>
            <person name="Li S."/>
            <person name="Dai H."/>
            <person name="Hamel J.F."/>
            <person name="Liu C."/>
            <person name="Yu Y."/>
            <person name="Liu S."/>
            <person name="Lin W."/>
            <person name="Guo K."/>
            <person name="Jin S."/>
            <person name="Xu P."/>
            <person name="Storey K.B."/>
            <person name="Huan P."/>
            <person name="Zhang T."/>
            <person name="Zhou Y."/>
            <person name="Zhang J."/>
            <person name="Lin C."/>
            <person name="Li X."/>
            <person name="Xing L."/>
            <person name="Huo D."/>
            <person name="Sun M."/>
            <person name="Wang L."/>
            <person name="Mercier A."/>
            <person name="Li F."/>
            <person name="Yang H."/>
            <person name="Xiang J."/>
        </authorList>
    </citation>
    <scope>NUCLEOTIDE SEQUENCE [LARGE SCALE GENOMIC DNA]</scope>
    <source>
        <strain evidence="10">Shaxun</strain>
        <tissue evidence="10">Muscle</tissue>
    </source>
</reference>
<evidence type="ECO:0000256" key="6">
    <source>
        <dbReference type="ARBA" id="ARBA00022989"/>
    </source>
</evidence>
<keyword evidence="5" id="KW-0735">Signal-anchor</keyword>